<protein>
    <submittedName>
        <fullName evidence="1">Uncharacterized protein</fullName>
    </submittedName>
</protein>
<sequence>MSCKTIRSVKEVAESRKFTSIPSNFAFSQDEDAPLPDTDAPEIPTIDFSLLVNGTPDQRSQTIRRLGQASMEWGFFMVVNHSVEESLREKMFEVCKDFFDLPEAEKREHVGEHVLGPIRYGTSFNPSVEKIHYWRDSLKILVHPTFHSPEKPIDFRDVSHKFCIKIRELVKEVLGGISESLGLDGCYLEKASELNAGLQMIVANFYPPCPQPEKAMGMPPHTDHGLLAILMENNVGGLQVKYNGKWVLVNPHPNSFLVNVGDQLEILTNGKYKSVEHRAVVNNQRTRISVAIANGPSLGKAVSPVPLLVDSEHPEAYLAMTYEDYIKSQQSKPLDGRSCLDRALIMSCKMIRSVKEVAESSNFISIPSNYAFSQDEDAPLPDTDAPEIPTIDFSLLVNGTPDQRSQTIRRLGQASMEWGFFMVNTTTESSSFPSHC</sequence>
<proteinExistence type="predicted"/>
<reference evidence="1 2" key="1">
    <citation type="journal article" date="2022" name="Hortic Res">
        <title>A haplotype resolved chromosomal level avocado genome allows analysis of novel avocado genes.</title>
        <authorList>
            <person name="Nath O."/>
            <person name="Fletcher S.J."/>
            <person name="Hayward A."/>
            <person name="Shaw L.M."/>
            <person name="Masouleh A.K."/>
            <person name="Furtado A."/>
            <person name="Henry R.J."/>
            <person name="Mitter N."/>
        </authorList>
    </citation>
    <scope>NUCLEOTIDE SEQUENCE [LARGE SCALE GENOMIC DNA]</scope>
    <source>
        <strain evidence="2">cv. Hass</strain>
    </source>
</reference>
<name>A0ACC2L5F5_PERAE</name>
<keyword evidence="2" id="KW-1185">Reference proteome</keyword>
<organism evidence="1 2">
    <name type="scientific">Persea americana</name>
    <name type="common">Avocado</name>
    <dbReference type="NCBI Taxonomy" id="3435"/>
    <lineage>
        <taxon>Eukaryota</taxon>
        <taxon>Viridiplantae</taxon>
        <taxon>Streptophyta</taxon>
        <taxon>Embryophyta</taxon>
        <taxon>Tracheophyta</taxon>
        <taxon>Spermatophyta</taxon>
        <taxon>Magnoliopsida</taxon>
        <taxon>Magnoliidae</taxon>
        <taxon>Laurales</taxon>
        <taxon>Lauraceae</taxon>
        <taxon>Persea</taxon>
    </lineage>
</organism>
<accession>A0ACC2L5F5</accession>
<comment type="caution">
    <text evidence="1">The sequence shown here is derived from an EMBL/GenBank/DDBJ whole genome shotgun (WGS) entry which is preliminary data.</text>
</comment>
<dbReference type="EMBL" id="CM056815">
    <property type="protein sequence ID" value="KAJ8628674.1"/>
    <property type="molecule type" value="Genomic_DNA"/>
</dbReference>
<gene>
    <name evidence="1" type="ORF">MRB53_021997</name>
</gene>
<evidence type="ECO:0000313" key="1">
    <source>
        <dbReference type="EMBL" id="KAJ8628674.1"/>
    </source>
</evidence>
<evidence type="ECO:0000313" key="2">
    <source>
        <dbReference type="Proteomes" id="UP001234297"/>
    </source>
</evidence>
<dbReference type="Proteomes" id="UP001234297">
    <property type="component" value="Chromosome 7"/>
</dbReference>